<gene>
    <name evidence="2" type="ORF">B9R14_04825</name>
    <name evidence="1" type="ORF">HVS_14500</name>
</gene>
<dbReference type="InterPro" id="IPR016024">
    <property type="entry name" value="ARM-type_fold"/>
</dbReference>
<dbReference type="RefSeq" id="WP_101303405.1">
    <property type="nucleotide sequence ID" value="NZ_CP025197.1"/>
</dbReference>
<dbReference type="EMBL" id="NEMB01000003">
    <property type="protein sequence ID" value="PQQ66145.1"/>
    <property type="molecule type" value="Genomic_DNA"/>
</dbReference>
<dbReference type="OrthoDB" id="1838265at2"/>
<dbReference type="SUPFAM" id="SSF48371">
    <property type="entry name" value="ARM repeat"/>
    <property type="match status" value="1"/>
</dbReference>
<dbReference type="AlphaFoldDB" id="A0A2K9E8D2"/>
<dbReference type="EMBL" id="CP025197">
    <property type="protein sequence ID" value="AUG58758.1"/>
    <property type="molecule type" value="Genomic_DNA"/>
</dbReference>
<dbReference type="Proteomes" id="UP000233534">
    <property type="component" value="Chromosome"/>
</dbReference>
<organism evidence="1 3">
    <name type="scientific">Acetivibrio saccincola</name>
    <dbReference type="NCBI Taxonomy" id="1677857"/>
    <lineage>
        <taxon>Bacteria</taxon>
        <taxon>Bacillati</taxon>
        <taxon>Bacillota</taxon>
        <taxon>Clostridia</taxon>
        <taxon>Eubacteriales</taxon>
        <taxon>Oscillospiraceae</taxon>
        <taxon>Acetivibrio</taxon>
    </lineage>
</organism>
<proteinExistence type="predicted"/>
<dbReference type="Proteomes" id="UP000239720">
    <property type="component" value="Unassembled WGS sequence"/>
</dbReference>
<name>A0A2K9E8D2_9FIRM</name>
<evidence type="ECO:0000313" key="4">
    <source>
        <dbReference type="Proteomes" id="UP000239720"/>
    </source>
</evidence>
<protein>
    <recommendedName>
        <fullName evidence="5">HEAT repeat domain-containing protein</fullName>
    </recommendedName>
</protein>
<sequence length="289" mass="32961">MDREKLLFESYNRAIEKGFDRLFNNTAPEKILKIKEKDITAFLDEELKEWQNTELDILGGITPKKYFDGIDNLDDLIELFKKASKICDVDVPEVLIQRLKCYGEDFVDQLIKLASLASSIEDDEEMLVPLMAIRFLGRLKAQRSADMLLDLLYDVNSENEAIIEEINEAIINIGDAGVDGILNKLRSAEKIKDIEEYLLYSLVQIGANMRKKTDYDDVYACIKETFIKMDDKIIGAICIGDLGDGRAIPFLRGYVEKNMDSIDYDVFCEIKAAVHKLGGNMDDIKFKNQ</sequence>
<evidence type="ECO:0000313" key="1">
    <source>
        <dbReference type="EMBL" id="AUG58758.1"/>
    </source>
</evidence>
<evidence type="ECO:0008006" key="5">
    <source>
        <dbReference type="Google" id="ProtNLM"/>
    </source>
</evidence>
<keyword evidence="3" id="KW-1185">Reference proteome</keyword>
<reference evidence="1 3" key="1">
    <citation type="submission" date="2017-12" db="EMBL/GenBank/DDBJ databases">
        <title>Complete genome sequence of Herbivorax saccincola GGR1, a novel Cellulosome-producing hydrolytic bacterium in a thermophilic biogas plant, established by Illumina and Nanopore MinION sequencing.</title>
        <authorList>
            <person name="Pechtl A."/>
            <person name="Ruckert C."/>
            <person name="Koeck D.E."/>
            <person name="Maus I."/>
            <person name="Winkler A."/>
            <person name="Kalinowski J."/>
            <person name="Puhler A."/>
            <person name="Schwarz W.W."/>
            <person name="Zverlov V.V."/>
            <person name="Schluter A."/>
            <person name="Liebl W."/>
        </authorList>
    </citation>
    <scope>NUCLEOTIDE SEQUENCE [LARGE SCALE GENOMIC DNA]</scope>
    <source>
        <strain evidence="1">GGR1</strain>
        <strain evidence="3">SR1</strain>
    </source>
</reference>
<evidence type="ECO:0000313" key="3">
    <source>
        <dbReference type="Proteomes" id="UP000233534"/>
    </source>
</evidence>
<evidence type="ECO:0000313" key="2">
    <source>
        <dbReference type="EMBL" id="PQQ66145.1"/>
    </source>
</evidence>
<accession>A0A2K9E8D2</accession>
<dbReference type="KEGG" id="hsc:HVS_14500"/>
<reference evidence="2 4" key="2">
    <citation type="journal article" date="2018" name="Syst. Appl. Microbiol.">
        <title>Characterization and high-quality draft genome sequence of Herbivorax saccincola A7, an anaerobic, alkaliphilic, thermophilic, cellulolytic, and xylanolytic bacterium.</title>
        <authorList>
            <person name="Aikawa S."/>
            <person name="Baramee S."/>
            <person name="Sermsathanaswadi J."/>
            <person name="Thianheng P."/>
            <person name="Tachaapaikoon C."/>
            <person name="Shikata A."/>
            <person name="Waeonukul R."/>
            <person name="Pason P."/>
            <person name="Ratanakhanokchai K."/>
            <person name="Kosugi A."/>
        </authorList>
    </citation>
    <scope>NUCLEOTIDE SEQUENCE [LARGE SCALE GENOMIC DNA]</scope>
    <source>
        <strain evidence="2 4">A7</strain>
    </source>
</reference>